<name>A0A7R9CM10_TIMCR</name>
<organism evidence="1">
    <name type="scientific">Timema cristinae</name>
    <name type="common">Walking stick</name>
    <dbReference type="NCBI Taxonomy" id="61476"/>
    <lineage>
        <taxon>Eukaryota</taxon>
        <taxon>Metazoa</taxon>
        <taxon>Ecdysozoa</taxon>
        <taxon>Arthropoda</taxon>
        <taxon>Hexapoda</taxon>
        <taxon>Insecta</taxon>
        <taxon>Pterygota</taxon>
        <taxon>Neoptera</taxon>
        <taxon>Polyneoptera</taxon>
        <taxon>Phasmatodea</taxon>
        <taxon>Timematodea</taxon>
        <taxon>Timematoidea</taxon>
        <taxon>Timematidae</taxon>
        <taxon>Timema</taxon>
    </lineage>
</organism>
<accession>A0A7R9CM10</accession>
<gene>
    <name evidence="1" type="ORF">TCEB3V08_LOCUS4456</name>
</gene>
<proteinExistence type="predicted"/>
<evidence type="ECO:0000313" key="1">
    <source>
        <dbReference type="EMBL" id="CAD7398335.1"/>
    </source>
</evidence>
<dbReference type="EMBL" id="OC317665">
    <property type="protein sequence ID" value="CAD7398335.1"/>
    <property type="molecule type" value="Genomic_DNA"/>
</dbReference>
<dbReference type="AlphaFoldDB" id="A0A7R9CM10"/>
<reference evidence="1" key="1">
    <citation type="submission" date="2020-11" db="EMBL/GenBank/DDBJ databases">
        <authorList>
            <person name="Tran Van P."/>
        </authorList>
    </citation>
    <scope>NUCLEOTIDE SEQUENCE</scope>
</reference>
<sequence length="133" mass="14782">MIPMHQPRFHQLKFDAQCPNNVEPFPEDTPSDLDLKQEPQAPAAVDLTNEDTFGMSPLGREHSLDVRISTPPASRPRREIKPAKKLIKVLLSLAGFLIITRTLVVEVNRAVILLEADSSLMGCLISWECVVLG</sequence>
<protein>
    <submittedName>
        <fullName evidence="1">Uncharacterized protein</fullName>
    </submittedName>
</protein>